<feature type="domain" description="PHD-type" evidence="12">
    <location>
        <begin position="645"/>
        <end position="695"/>
    </location>
</feature>
<evidence type="ECO:0000256" key="1">
    <source>
        <dbReference type="ARBA" id="ARBA00004127"/>
    </source>
</evidence>
<dbReference type="Proteomes" id="UP000663828">
    <property type="component" value="Unassembled WGS sequence"/>
</dbReference>
<evidence type="ECO:0000256" key="2">
    <source>
        <dbReference type="ARBA" id="ARBA00006565"/>
    </source>
</evidence>
<evidence type="ECO:0000256" key="7">
    <source>
        <dbReference type="ARBA" id="ARBA00022833"/>
    </source>
</evidence>
<evidence type="ECO:0000256" key="6">
    <source>
        <dbReference type="ARBA" id="ARBA00022771"/>
    </source>
</evidence>
<evidence type="ECO:0000256" key="8">
    <source>
        <dbReference type="ARBA" id="ARBA00022989"/>
    </source>
</evidence>
<feature type="transmembrane region" description="Helical" evidence="11">
    <location>
        <begin position="273"/>
        <end position="293"/>
    </location>
</feature>
<dbReference type="InterPro" id="IPR025750">
    <property type="entry name" value="DPF1-3_N"/>
</dbReference>
<comment type="similarity">
    <text evidence="2">Belongs to the DRAM/TMEM150 family.</text>
</comment>
<protein>
    <recommendedName>
        <fullName evidence="16">PHD finger protein 10</fullName>
    </recommendedName>
</protein>
<evidence type="ECO:0000313" key="15">
    <source>
        <dbReference type="Proteomes" id="UP000663828"/>
    </source>
</evidence>
<evidence type="ECO:0000256" key="11">
    <source>
        <dbReference type="SAM" id="Phobius"/>
    </source>
</evidence>
<evidence type="ECO:0000256" key="4">
    <source>
        <dbReference type="ARBA" id="ARBA00022692"/>
    </source>
</evidence>
<evidence type="ECO:0008006" key="16">
    <source>
        <dbReference type="Google" id="ProtNLM"/>
    </source>
</evidence>
<keyword evidence="8 11" id="KW-1133">Transmembrane helix</keyword>
<dbReference type="InterPro" id="IPR001965">
    <property type="entry name" value="Znf_PHD"/>
</dbReference>
<feature type="transmembrane region" description="Helical" evidence="11">
    <location>
        <begin position="904"/>
        <end position="928"/>
    </location>
</feature>
<evidence type="ECO:0000256" key="10">
    <source>
        <dbReference type="PROSITE-ProRule" id="PRU00042"/>
    </source>
</evidence>
<dbReference type="InterPro" id="IPR019402">
    <property type="entry name" value="CWH43_N"/>
</dbReference>
<feature type="transmembrane region" description="Helical" evidence="11">
    <location>
        <begin position="827"/>
        <end position="849"/>
    </location>
</feature>
<dbReference type="SUPFAM" id="SSF57903">
    <property type="entry name" value="FYVE/PHD zinc finger"/>
    <property type="match status" value="2"/>
</dbReference>
<reference evidence="14" key="1">
    <citation type="submission" date="2021-02" db="EMBL/GenBank/DDBJ databases">
        <authorList>
            <person name="Nowell W R."/>
        </authorList>
    </citation>
    <scope>NUCLEOTIDE SEQUENCE</scope>
</reference>
<evidence type="ECO:0000256" key="3">
    <source>
        <dbReference type="ARBA" id="ARBA00010539"/>
    </source>
</evidence>
<dbReference type="EMBL" id="CAJNOR010000893">
    <property type="protein sequence ID" value="CAF1030997.1"/>
    <property type="molecule type" value="Genomic_DNA"/>
</dbReference>
<evidence type="ECO:0000313" key="14">
    <source>
        <dbReference type="EMBL" id="CAF1030997.1"/>
    </source>
</evidence>
<feature type="transmembrane region" description="Helical" evidence="11">
    <location>
        <begin position="754"/>
        <end position="774"/>
    </location>
</feature>
<dbReference type="PROSITE" id="PS50157">
    <property type="entry name" value="ZINC_FINGER_C2H2_2"/>
    <property type="match status" value="1"/>
</dbReference>
<evidence type="ECO:0000256" key="5">
    <source>
        <dbReference type="ARBA" id="ARBA00022723"/>
    </source>
</evidence>
<dbReference type="Pfam" id="PF14051">
    <property type="entry name" value="DPF1-3_N"/>
    <property type="match status" value="1"/>
</dbReference>
<sequence length="951" mass="108636">MPSTGGVVDSTIVSMRPIDVIPTSRQPSAGTTTTTTNVPDDREIFKALHDCMKDVGKFRQYVYYIGTSCDTTKLRNKIQKLKERLNRSFFYQRELIGKAASVTASIKSDLAMANFEKCLCFTLASLSYYEDLLRKFSILLFYFPLAGGDRTNVVNLGFEDSTINADEVSYENHEAEENETNRYIELLSQIQHVQSLREEIEQIDVYQLRTHATSYSKEFVENMHKYTSEITMDNLQRQERNRYTLRRYFNEEPSGAAGRCYQRCNRRKFLCTLTIILLVLVIVAVIVTVIVATNKASSGDLIMIASSSTTTGTPMIIPNPSMSNILGKNYDESVVLASKYNQSLLVDRRRRMPYVIDSQTGIRQMNSTLFRKTSDRLHVTRSDQVCAYPRRYYRRQQKYNPYLFLSSSSLMRNATKTETNEPVKVSEQPLIENNHTEIKTEPLINMHDEQILLPTDTIPVNKMINRRMIVNFDCPTCNQRFKTKNQLNTHSNICRSELKNSERINRRPLGKNDSLLISLLKQEAIADSASNQMLTSTVGQPIVAIQRDKFLDDALLTDANKFQLKLETDFIIKKPKSSKKTSNKTQSSQSQVKICTMCGEGDLINDELIRCSTCEKNMHVYKCLNFETNTIVQTIKTYLWQCVDCKKCIQCGRVEHDDELLFCDHCDRAYHMDCLNPPLSEPPPGEWFCQLCIKIEQSFLNMIERHLYVFPLSVCILVPLAYFLSFLVAVQLGHSKFEFPFLSRSSTDSPESCIYSQIINLASFVLIITIYIRYRQIAELIRNNPTCGSKYSRANLTFLISGMISAVGMSIISNFPHANVFPVRLFATYLTFVASVGTLFCEMLLSLWIQPLLYSSRIIPIIRAVLTVIASAALIAFVICQTITVVKFDNEQKLWTATSPGWTYHLSTIISAWVLTSSVLVYICTLIIDFHQIKIISPKIFLTNDIIDDQD</sequence>
<proteinExistence type="inferred from homology"/>
<comment type="caution">
    <text evidence="14">The sequence shown here is derived from an EMBL/GenBank/DDBJ whole genome shotgun (WGS) entry which is preliminary data.</text>
</comment>
<keyword evidence="15" id="KW-1185">Reference proteome</keyword>
<feature type="transmembrane region" description="Helical" evidence="11">
    <location>
        <begin position="861"/>
        <end position="884"/>
    </location>
</feature>
<comment type="subcellular location">
    <subcellularLocation>
        <location evidence="1">Endomembrane system</location>
        <topology evidence="1">Multi-pass membrane protein</topology>
    </subcellularLocation>
</comment>
<organism evidence="14 15">
    <name type="scientific">Adineta ricciae</name>
    <name type="common">Rotifer</name>
    <dbReference type="NCBI Taxonomy" id="249248"/>
    <lineage>
        <taxon>Eukaryota</taxon>
        <taxon>Metazoa</taxon>
        <taxon>Spiralia</taxon>
        <taxon>Gnathifera</taxon>
        <taxon>Rotifera</taxon>
        <taxon>Eurotatoria</taxon>
        <taxon>Bdelloidea</taxon>
        <taxon>Adinetida</taxon>
        <taxon>Adinetidae</taxon>
        <taxon>Adineta</taxon>
    </lineage>
</organism>
<feature type="domain" description="C2H2-type" evidence="13">
    <location>
        <begin position="472"/>
        <end position="500"/>
    </location>
</feature>
<dbReference type="SMART" id="SM00249">
    <property type="entry name" value="PHD"/>
    <property type="match status" value="2"/>
</dbReference>
<keyword evidence="4 11" id="KW-0812">Transmembrane</keyword>
<dbReference type="PANTHER" id="PTHR21324">
    <property type="entry name" value="FASTING-INDUCIBLE INTEGRAL MEMBRANE PROTEIN TM6P1-RELATED"/>
    <property type="match status" value="1"/>
</dbReference>
<dbReference type="Pfam" id="PF10277">
    <property type="entry name" value="Frag1"/>
    <property type="match status" value="1"/>
</dbReference>
<evidence type="ECO:0000259" key="12">
    <source>
        <dbReference type="PROSITE" id="PS50016"/>
    </source>
</evidence>
<evidence type="ECO:0000259" key="13">
    <source>
        <dbReference type="PROSITE" id="PS50157"/>
    </source>
</evidence>
<dbReference type="InterPro" id="IPR013083">
    <property type="entry name" value="Znf_RING/FYVE/PHD"/>
</dbReference>
<dbReference type="PANTHER" id="PTHR21324:SF2">
    <property type="entry name" value="EG:22E5.9 PROTEIN"/>
    <property type="match status" value="1"/>
</dbReference>
<dbReference type="InterPro" id="IPR013087">
    <property type="entry name" value="Znf_C2H2_type"/>
</dbReference>
<keyword evidence="7" id="KW-0862">Zinc</keyword>
<dbReference type="Gene3D" id="3.30.40.10">
    <property type="entry name" value="Zinc/RING finger domain, C3HC4 (zinc finger)"/>
    <property type="match status" value="2"/>
</dbReference>
<dbReference type="AlphaFoldDB" id="A0A814IYP6"/>
<comment type="similarity">
    <text evidence="3">Belongs to the requiem/DPF family.</text>
</comment>
<dbReference type="InterPro" id="IPR011011">
    <property type="entry name" value="Znf_FYVE_PHD"/>
</dbReference>
<feature type="transmembrane region" description="Helical" evidence="11">
    <location>
        <begin position="795"/>
        <end position="815"/>
    </location>
</feature>
<dbReference type="GO" id="GO:0008270">
    <property type="term" value="F:zinc ion binding"/>
    <property type="evidence" value="ECO:0007669"/>
    <property type="project" value="UniProtKB-KW"/>
</dbReference>
<keyword evidence="5" id="KW-0479">Metal-binding</keyword>
<dbReference type="Pfam" id="PF00628">
    <property type="entry name" value="PHD"/>
    <property type="match status" value="1"/>
</dbReference>
<dbReference type="GO" id="GO:0012505">
    <property type="term" value="C:endomembrane system"/>
    <property type="evidence" value="ECO:0007669"/>
    <property type="project" value="UniProtKB-SubCell"/>
</dbReference>
<gene>
    <name evidence="14" type="ORF">XAT740_LOCUS14749</name>
</gene>
<dbReference type="InterPro" id="IPR019787">
    <property type="entry name" value="Znf_PHD-finger"/>
</dbReference>
<dbReference type="InterPro" id="IPR050911">
    <property type="entry name" value="DRAM/TMEM150_Autophagy_Mod"/>
</dbReference>
<name>A0A814IYP6_ADIRI</name>
<keyword evidence="6 10" id="KW-0863">Zinc-finger</keyword>
<evidence type="ECO:0000256" key="9">
    <source>
        <dbReference type="ARBA" id="ARBA00023136"/>
    </source>
</evidence>
<dbReference type="PROSITE" id="PS50016">
    <property type="entry name" value="ZF_PHD_2"/>
    <property type="match status" value="1"/>
</dbReference>
<keyword evidence="9 11" id="KW-0472">Membrane</keyword>
<feature type="transmembrane region" description="Helical" evidence="11">
    <location>
        <begin position="707"/>
        <end position="734"/>
    </location>
</feature>
<accession>A0A814IYP6</accession>